<dbReference type="CDD" id="cd09272">
    <property type="entry name" value="RNase_HI_RT_Ty1"/>
    <property type="match status" value="1"/>
</dbReference>
<dbReference type="OMA" id="NAIAEIM"/>
<dbReference type="STRING" id="4533.J3MFM3"/>
<proteinExistence type="predicted"/>
<dbReference type="HOGENOM" id="CLU_1247052_0_0_1"/>
<dbReference type="eggNOG" id="KOG0017">
    <property type="taxonomic scope" value="Eukaryota"/>
</dbReference>
<organism evidence="1">
    <name type="scientific">Oryza brachyantha</name>
    <name type="common">malo sina</name>
    <dbReference type="NCBI Taxonomy" id="4533"/>
    <lineage>
        <taxon>Eukaryota</taxon>
        <taxon>Viridiplantae</taxon>
        <taxon>Streptophyta</taxon>
        <taxon>Embryophyta</taxon>
        <taxon>Tracheophyta</taxon>
        <taxon>Spermatophyta</taxon>
        <taxon>Magnoliopsida</taxon>
        <taxon>Liliopsida</taxon>
        <taxon>Poales</taxon>
        <taxon>Poaceae</taxon>
        <taxon>BOP clade</taxon>
        <taxon>Oryzoideae</taxon>
        <taxon>Oryzeae</taxon>
        <taxon>Oryzinae</taxon>
        <taxon>Oryza</taxon>
    </lineage>
</organism>
<keyword evidence="2" id="KW-1185">Reference proteome</keyword>
<dbReference type="EnsemblPlants" id="OB06G28170.1">
    <property type="protein sequence ID" value="OB06G28170.1"/>
    <property type="gene ID" value="OB06G28170"/>
</dbReference>
<dbReference type="PANTHER" id="PTHR11439">
    <property type="entry name" value="GAG-POL-RELATED RETROTRANSPOSON"/>
    <property type="match status" value="1"/>
</dbReference>
<evidence type="ECO:0000313" key="1">
    <source>
        <dbReference type="EnsemblPlants" id="OB06G28170.1"/>
    </source>
</evidence>
<reference evidence="1" key="2">
    <citation type="submission" date="2013-04" db="UniProtKB">
        <authorList>
            <consortium name="EnsemblPlants"/>
        </authorList>
    </citation>
    <scope>IDENTIFICATION</scope>
</reference>
<protein>
    <recommendedName>
        <fullName evidence="3">Reverse transcriptase Ty1/copia-type domain-containing protein</fullName>
    </recommendedName>
</protein>
<evidence type="ECO:0008006" key="3">
    <source>
        <dbReference type="Google" id="ProtNLM"/>
    </source>
</evidence>
<accession>J3MFM3</accession>
<dbReference type="Proteomes" id="UP000006038">
    <property type="component" value="Chromosome 6"/>
</dbReference>
<dbReference type="PANTHER" id="PTHR11439:SF450">
    <property type="entry name" value="REVERSE TRANSCRIPTASE TY1_COPIA-TYPE DOMAIN-CONTAINING PROTEIN"/>
    <property type="match status" value="1"/>
</dbReference>
<name>J3MFM3_ORYBR</name>
<dbReference type="Gramene" id="OB06G28170.1">
    <property type="protein sequence ID" value="OB06G28170.1"/>
    <property type="gene ID" value="OB06G28170"/>
</dbReference>
<sequence>MYQVGNSAGSTDDRRSTGGFAVFLGSNLVSWSARKQPTVSRSNTKYEYKAIANAIAEIMWVPTLLAELGVKCPQAAKIWCDNLGAKYLSANPLFHARTKLIKVDYHFVRERVMLQARDLWHTITLEGDNVDFTEDRMALEVISKSAPPEMMGARATKPTAKATRDSIRTVHIGVDHVWRAKANTLCRDFDALWFRDGESIDEFGVCINAIAHRRQEIHPGTP</sequence>
<reference evidence="1" key="1">
    <citation type="journal article" date="2013" name="Nat. Commun.">
        <title>Whole-genome sequencing of Oryza brachyantha reveals mechanisms underlying Oryza genome evolution.</title>
        <authorList>
            <person name="Chen J."/>
            <person name="Huang Q."/>
            <person name="Gao D."/>
            <person name="Wang J."/>
            <person name="Lang Y."/>
            <person name="Liu T."/>
            <person name="Li B."/>
            <person name="Bai Z."/>
            <person name="Luis Goicoechea J."/>
            <person name="Liang C."/>
            <person name="Chen C."/>
            <person name="Zhang W."/>
            <person name="Sun S."/>
            <person name="Liao Y."/>
            <person name="Zhang X."/>
            <person name="Yang L."/>
            <person name="Song C."/>
            <person name="Wang M."/>
            <person name="Shi J."/>
            <person name="Liu G."/>
            <person name="Liu J."/>
            <person name="Zhou H."/>
            <person name="Zhou W."/>
            <person name="Yu Q."/>
            <person name="An N."/>
            <person name="Chen Y."/>
            <person name="Cai Q."/>
            <person name="Wang B."/>
            <person name="Liu B."/>
            <person name="Min J."/>
            <person name="Huang Y."/>
            <person name="Wu H."/>
            <person name="Li Z."/>
            <person name="Zhang Y."/>
            <person name="Yin Y."/>
            <person name="Song W."/>
            <person name="Jiang J."/>
            <person name="Jackson S.A."/>
            <person name="Wing R.A."/>
            <person name="Wang J."/>
            <person name="Chen M."/>
        </authorList>
    </citation>
    <scope>NUCLEOTIDE SEQUENCE [LARGE SCALE GENOMIC DNA]</scope>
    <source>
        <strain evidence="1">cv. IRGC 101232</strain>
    </source>
</reference>
<evidence type="ECO:0000313" key="2">
    <source>
        <dbReference type="Proteomes" id="UP000006038"/>
    </source>
</evidence>
<dbReference type="AlphaFoldDB" id="J3MFM3"/>